<dbReference type="GO" id="GO:0005524">
    <property type="term" value="F:ATP binding"/>
    <property type="evidence" value="ECO:0007669"/>
    <property type="project" value="UniProtKB-KW"/>
</dbReference>
<dbReference type="PANTHER" id="PTHR22594:SF34">
    <property type="entry name" value="ASPARAGINE--TRNA LIGASE, MITOCHONDRIAL-RELATED"/>
    <property type="match status" value="1"/>
</dbReference>
<dbReference type="Proteomes" id="UP000217199">
    <property type="component" value="Unassembled WGS sequence"/>
</dbReference>
<evidence type="ECO:0000256" key="5">
    <source>
        <dbReference type="ARBA" id="ARBA00023146"/>
    </source>
</evidence>
<dbReference type="FunCoup" id="A0A286U583">
    <property type="interactions" value="364"/>
</dbReference>
<keyword evidence="2" id="KW-0547">Nucleotide-binding</keyword>
<dbReference type="AlphaFoldDB" id="A0A286U583"/>
<evidence type="ECO:0000256" key="6">
    <source>
        <dbReference type="SAM" id="MobiDB-lite"/>
    </source>
</evidence>
<accession>A0A286U583</accession>
<dbReference type="Pfam" id="PF00152">
    <property type="entry name" value="tRNA-synt_2"/>
    <property type="match status" value="2"/>
</dbReference>
<sequence length="661" mass="72888">MVRGYTRPTFSRILAIRKLGDSMGNRCAYRWLNTSLVCRESRAGEVVGETELAGSSGNKTRLLPPTIQEILASIEKNNTRANRDGKTIDTLSELTTLTGWVKSVRRMKWVTFVVVTDGSTKKDIQAVFRYQKKGEDNVIRSLDKGKGKETEKDDRVDKVIRNGASVRLKGVLTKHTDTAGREKEPEFIVSALEYVGDCPPETYPLHKKELSAAYLRDHCHLRTRTNKLGEMLRVRHHIQRGVQDWFDNEGFLYVHPPVITSNDCEGAGEAFMVYAPPDSRSPSASASSPQASPPSPSSSSLLQNTHQQQEHHFFNTPGYLTVSTQLHLEALAHSHGRVYTIGPTFRAEYSQTGRHLAEFWMVEAEWSWAGCGLGTEGKGRIGGVGEVCDVVEGVVKKVVERVVRAEEGEEGVREMFAPTSSPSSTGVDVGSGQPGFRSEETIASRARKVFALYSDGSEKWPRITYTDALELFRRAEGIGEAIFESGRPSWGEPLGSEHERWLAEKAGLREGRPTPVFVTHYPRKIKPFYMRVADKKGGMEEGETVECFDLLIPGIGELAGGSLREERVKILDEAMRIAGFDGSSSGADYGSASSSVESKVGDEGKDGEFGQYSWYRDLRVYGGAPHGGFGMGMERLVSALTGAGSVRECIPVPRWAGRIVL</sequence>
<gene>
    <name evidence="8" type="ORF">PNOK_0981400</name>
</gene>
<dbReference type="EMBL" id="NBII01000012">
    <property type="protein sequence ID" value="PAV14736.1"/>
    <property type="molecule type" value="Genomic_DNA"/>
</dbReference>
<keyword evidence="9" id="KW-1185">Reference proteome</keyword>
<dbReference type="OrthoDB" id="1931232at2759"/>
<keyword evidence="4" id="KW-0648">Protein biosynthesis</keyword>
<dbReference type="PROSITE" id="PS50862">
    <property type="entry name" value="AA_TRNA_LIGASE_II"/>
    <property type="match status" value="1"/>
</dbReference>
<evidence type="ECO:0000256" key="4">
    <source>
        <dbReference type="ARBA" id="ARBA00022917"/>
    </source>
</evidence>
<dbReference type="PRINTS" id="PR01042">
    <property type="entry name" value="TRNASYNTHASP"/>
</dbReference>
<dbReference type="InterPro" id="IPR045864">
    <property type="entry name" value="aa-tRNA-synth_II/BPL/LPL"/>
</dbReference>
<dbReference type="GO" id="GO:0005739">
    <property type="term" value="C:mitochondrion"/>
    <property type="evidence" value="ECO:0007669"/>
    <property type="project" value="TreeGrafter"/>
</dbReference>
<evidence type="ECO:0000256" key="1">
    <source>
        <dbReference type="ARBA" id="ARBA00022598"/>
    </source>
</evidence>
<protein>
    <submittedName>
        <fullName evidence="8">Asparaginyl-tRNA synthetase</fullName>
    </submittedName>
</protein>
<feature type="region of interest" description="Disordered" evidence="6">
    <location>
        <begin position="275"/>
        <end position="307"/>
    </location>
</feature>
<dbReference type="GO" id="GO:0004816">
    <property type="term" value="F:asparagine-tRNA ligase activity"/>
    <property type="evidence" value="ECO:0007669"/>
    <property type="project" value="TreeGrafter"/>
</dbReference>
<dbReference type="STRING" id="2282107.A0A286U583"/>
<dbReference type="PANTHER" id="PTHR22594">
    <property type="entry name" value="ASPARTYL/LYSYL-TRNA SYNTHETASE"/>
    <property type="match status" value="1"/>
</dbReference>
<feature type="region of interest" description="Disordered" evidence="6">
    <location>
        <begin position="416"/>
        <end position="436"/>
    </location>
</feature>
<organism evidence="8 9">
    <name type="scientific">Pyrrhoderma noxium</name>
    <dbReference type="NCBI Taxonomy" id="2282107"/>
    <lineage>
        <taxon>Eukaryota</taxon>
        <taxon>Fungi</taxon>
        <taxon>Dikarya</taxon>
        <taxon>Basidiomycota</taxon>
        <taxon>Agaricomycotina</taxon>
        <taxon>Agaricomycetes</taxon>
        <taxon>Hymenochaetales</taxon>
        <taxon>Hymenochaetaceae</taxon>
        <taxon>Pyrrhoderma</taxon>
    </lineage>
</organism>
<dbReference type="GO" id="GO:0006421">
    <property type="term" value="P:asparaginyl-tRNA aminoacylation"/>
    <property type="evidence" value="ECO:0007669"/>
    <property type="project" value="TreeGrafter"/>
</dbReference>
<keyword evidence="3" id="KW-0067">ATP-binding</keyword>
<evidence type="ECO:0000256" key="2">
    <source>
        <dbReference type="ARBA" id="ARBA00022741"/>
    </source>
</evidence>
<keyword evidence="1" id="KW-0436">Ligase</keyword>
<dbReference type="InterPro" id="IPR006195">
    <property type="entry name" value="aa-tRNA-synth_II"/>
</dbReference>
<dbReference type="SUPFAM" id="SSF50249">
    <property type="entry name" value="Nucleic acid-binding proteins"/>
    <property type="match status" value="1"/>
</dbReference>
<name>A0A286U583_9AGAM</name>
<feature type="compositionally biased region" description="Low complexity" evidence="6">
    <location>
        <begin position="275"/>
        <end position="290"/>
    </location>
</feature>
<dbReference type="InParanoid" id="A0A286U583"/>
<dbReference type="SUPFAM" id="SSF55681">
    <property type="entry name" value="Class II aaRS and biotin synthetases"/>
    <property type="match status" value="1"/>
</dbReference>
<feature type="compositionally biased region" description="Low complexity" evidence="6">
    <location>
        <begin position="584"/>
        <end position="595"/>
    </location>
</feature>
<evidence type="ECO:0000259" key="7">
    <source>
        <dbReference type="PROSITE" id="PS50862"/>
    </source>
</evidence>
<feature type="region of interest" description="Disordered" evidence="6">
    <location>
        <begin position="584"/>
        <end position="604"/>
    </location>
</feature>
<dbReference type="Gene3D" id="3.30.930.10">
    <property type="entry name" value="Bira Bifunctional Protein, Domain 2"/>
    <property type="match status" value="1"/>
</dbReference>
<proteinExistence type="predicted"/>
<dbReference type="InterPro" id="IPR004364">
    <property type="entry name" value="Aa-tRNA-synt_II"/>
</dbReference>
<dbReference type="Gene3D" id="2.40.50.140">
    <property type="entry name" value="Nucleic acid-binding proteins"/>
    <property type="match status" value="1"/>
</dbReference>
<keyword evidence="5" id="KW-0030">Aminoacyl-tRNA synthetase</keyword>
<evidence type="ECO:0000313" key="8">
    <source>
        <dbReference type="EMBL" id="PAV14736.1"/>
    </source>
</evidence>
<evidence type="ECO:0000256" key="3">
    <source>
        <dbReference type="ARBA" id="ARBA00022840"/>
    </source>
</evidence>
<dbReference type="InterPro" id="IPR012340">
    <property type="entry name" value="NA-bd_OB-fold"/>
</dbReference>
<evidence type="ECO:0000313" key="9">
    <source>
        <dbReference type="Proteomes" id="UP000217199"/>
    </source>
</evidence>
<reference evidence="8 9" key="1">
    <citation type="journal article" date="2017" name="Mol. Ecol.">
        <title>Comparative and population genomic landscape of Phellinus noxius: A hypervariable fungus causing root rot in trees.</title>
        <authorList>
            <person name="Chung C.L."/>
            <person name="Lee T.J."/>
            <person name="Akiba M."/>
            <person name="Lee H.H."/>
            <person name="Kuo T.H."/>
            <person name="Liu D."/>
            <person name="Ke H.M."/>
            <person name="Yokoi T."/>
            <person name="Roa M.B."/>
            <person name="Lu M.J."/>
            <person name="Chang Y.Y."/>
            <person name="Ann P.J."/>
            <person name="Tsai J.N."/>
            <person name="Chen C.Y."/>
            <person name="Tzean S.S."/>
            <person name="Ota Y."/>
            <person name="Hattori T."/>
            <person name="Sahashi N."/>
            <person name="Liou R.F."/>
            <person name="Kikuchi T."/>
            <person name="Tsai I.J."/>
        </authorList>
    </citation>
    <scope>NUCLEOTIDE SEQUENCE [LARGE SCALE GENOMIC DNA]</scope>
    <source>
        <strain evidence="8 9">FFPRI411160</strain>
    </source>
</reference>
<feature type="domain" description="Aminoacyl-transfer RNA synthetases class-II family profile" evidence="7">
    <location>
        <begin position="232"/>
        <end position="651"/>
    </location>
</feature>
<dbReference type="InterPro" id="IPR002312">
    <property type="entry name" value="Asp/Asn-tRNA-synth_IIb"/>
</dbReference>
<comment type="caution">
    <text evidence="8">The sequence shown here is derived from an EMBL/GenBank/DDBJ whole genome shotgun (WGS) entry which is preliminary data.</text>
</comment>